<dbReference type="EMBL" id="JAIQCV010000009">
    <property type="protein sequence ID" value="KAH1064151.1"/>
    <property type="molecule type" value="Genomic_DNA"/>
</dbReference>
<name>A0A9D3UXI4_9ROSI</name>
<evidence type="ECO:0000313" key="1">
    <source>
        <dbReference type="EMBL" id="KAH1064151.1"/>
    </source>
</evidence>
<dbReference type="AlphaFoldDB" id="A0A9D3UXI4"/>
<reference evidence="1 2" key="1">
    <citation type="journal article" date="2021" name="Plant Biotechnol. J.">
        <title>Multi-omics assisted identification of the key and species-specific regulatory components of drought-tolerant mechanisms in Gossypium stocksii.</title>
        <authorList>
            <person name="Yu D."/>
            <person name="Ke L."/>
            <person name="Zhang D."/>
            <person name="Wu Y."/>
            <person name="Sun Y."/>
            <person name="Mei J."/>
            <person name="Sun J."/>
            <person name="Sun Y."/>
        </authorList>
    </citation>
    <scope>NUCLEOTIDE SEQUENCE [LARGE SCALE GENOMIC DNA]</scope>
    <source>
        <strain evidence="2">cv. E1</strain>
        <tissue evidence="1">Leaf</tissue>
    </source>
</reference>
<evidence type="ECO:0000313" key="2">
    <source>
        <dbReference type="Proteomes" id="UP000828251"/>
    </source>
</evidence>
<gene>
    <name evidence="1" type="ORF">J1N35_029138</name>
</gene>
<sequence length="68" mass="7598">MTQGRIWSSGCGVMKFVLEFSMSKGGSSKVSVKVPTEYERVATPPKFKQHKVSTIWKAGMQKGDYIKL</sequence>
<organism evidence="1 2">
    <name type="scientific">Gossypium stocksii</name>
    <dbReference type="NCBI Taxonomy" id="47602"/>
    <lineage>
        <taxon>Eukaryota</taxon>
        <taxon>Viridiplantae</taxon>
        <taxon>Streptophyta</taxon>
        <taxon>Embryophyta</taxon>
        <taxon>Tracheophyta</taxon>
        <taxon>Spermatophyta</taxon>
        <taxon>Magnoliopsida</taxon>
        <taxon>eudicotyledons</taxon>
        <taxon>Gunneridae</taxon>
        <taxon>Pentapetalae</taxon>
        <taxon>rosids</taxon>
        <taxon>malvids</taxon>
        <taxon>Malvales</taxon>
        <taxon>Malvaceae</taxon>
        <taxon>Malvoideae</taxon>
        <taxon>Gossypium</taxon>
    </lineage>
</organism>
<proteinExistence type="predicted"/>
<comment type="caution">
    <text evidence="1">The sequence shown here is derived from an EMBL/GenBank/DDBJ whole genome shotgun (WGS) entry which is preliminary data.</text>
</comment>
<dbReference type="Proteomes" id="UP000828251">
    <property type="component" value="Unassembled WGS sequence"/>
</dbReference>
<protein>
    <submittedName>
        <fullName evidence="1">Uncharacterized protein</fullName>
    </submittedName>
</protein>
<accession>A0A9D3UXI4</accession>
<keyword evidence="2" id="KW-1185">Reference proteome</keyword>